<name>A0A1J1ILA4_9DIPT</name>
<evidence type="ECO:0000313" key="2">
    <source>
        <dbReference type="Proteomes" id="UP000183832"/>
    </source>
</evidence>
<evidence type="ECO:0000313" key="1">
    <source>
        <dbReference type="EMBL" id="CRL00340.1"/>
    </source>
</evidence>
<keyword evidence="2" id="KW-1185">Reference proteome</keyword>
<dbReference type="Proteomes" id="UP000183832">
    <property type="component" value="Unassembled WGS sequence"/>
</dbReference>
<proteinExistence type="predicted"/>
<dbReference type="AlphaFoldDB" id="A0A1J1ILA4"/>
<accession>A0A1J1ILA4</accession>
<organism evidence="1 2">
    <name type="scientific">Clunio marinus</name>
    <dbReference type="NCBI Taxonomy" id="568069"/>
    <lineage>
        <taxon>Eukaryota</taxon>
        <taxon>Metazoa</taxon>
        <taxon>Ecdysozoa</taxon>
        <taxon>Arthropoda</taxon>
        <taxon>Hexapoda</taxon>
        <taxon>Insecta</taxon>
        <taxon>Pterygota</taxon>
        <taxon>Neoptera</taxon>
        <taxon>Endopterygota</taxon>
        <taxon>Diptera</taxon>
        <taxon>Nematocera</taxon>
        <taxon>Chironomoidea</taxon>
        <taxon>Chironomidae</taxon>
        <taxon>Clunio</taxon>
    </lineage>
</organism>
<sequence length="82" mass="9349">MNAFEVFEAVQMGIYGANVKSNVKVSLRSLVMYLRSVMNGIDSPRTIIDHKSNSERFTATIQCEGKFERCLKHLTKLIKKII</sequence>
<reference evidence="1 2" key="1">
    <citation type="submission" date="2015-04" db="EMBL/GenBank/DDBJ databases">
        <authorList>
            <person name="Syromyatnikov M.Y."/>
            <person name="Popov V.N."/>
        </authorList>
    </citation>
    <scope>NUCLEOTIDE SEQUENCE [LARGE SCALE GENOMIC DNA]</scope>
</reference>
<dbReference type="EMBL" id="CVRI01000054">
    <property type="protein sequence ID" value="CRL00340.1"/>
    <property type="molecule type" value="Genomic_DNA"/>
</dbReference>
<protein>
    <submittedName>
        <fullName evidence="1">CLUMA_CG013613, isoform A</fullName>
    </submittedName>
</protein>
<gene>
    <name evidence="1" type="ORF">CLUMA_CG013613</name>
</gene>